<dbReference type="GO" id="GO:0070006">
    <property type="term" value="F:metalloaminopeptidase activity"/>
    <property type="evidence" value="ECO:0007669"/>
    <property type="project" value="UniProtKB-UniRule"/>
</dbReference>
<dbReference type="PROSITE" id="PS00680">
    <property type="entry name" value="MAP_1"/>
    <property type="match status" value="1"/>
</dbReference>
<dbReference type="Proteomes" id="UP000539111">
    <property type="component" value="Unassembled WGS sequence"/>
</dbReference>
<sequence>MFSRPKIEYKSDDDIRRMRRAGLVTAAALDAARRAIRPGATTSDVDAAAAAALADAGATSNFLGYYGYPATVCVSVNDEVVHGIPGDRVLEAGDLVSVDGGAIVDGWHGDSAFSTVIPPETSADRELADATSGALWAGIAALATARHVGEVGDAIDAYMTSRAPQLGILEDYVGHGIGTAMHQPPDVLNYSTAHRGPAVRPGMCLAIEPMIVSGSIDTRVLDDDWTVVTEDGARAAHFEHTVAVHSGGLWVLTAPDGGAEELAKHGVDAAPL</sequence>
<feature type="binding site" evidence="6">
    <location>
        <position position="239"/>
    </location>
    <ligand>
        <name>a divalent metal cation</name>
        <dbReference type="ChEBI" id="CHEBI:60240"/>
        <label>1</label>
    </ligand>
</feature>
<keyword evidence="3 6" id="KW-0645">Protease</keyword>
<keyword evidence="5 6" id="KW-0378">Hydrolase</keyword>
<accession>A0A7Z0IJA1</accession>
<keyword evidence="2 6" id="KW-0031">Aminopeptidase</keyword>
<evidence type="ECO:0000256" key="3">
    <source>
        <dbReference type="ARBA" id="ARBA00022670"/>
    </source>
</evidence>
<dbReference type="Pfam" id="PF00557">
    <property type="entry name" value="Peptidase_M24"/>
    <property type="match status" value="1"/>
</dbReference>
<dbReference type="Gene3D" id="3.90.230.10">
    <property type="entry name" value="Creatinase/methionine aminopeptidase superfamily"/>
    <property type="match status" value="1"/>
</dbReference>
<evidence type="ECO:0000313" key="10">
    <source>
        <dbReference type="Proteomes" id="UP000539111"/>
    </source>
</evidence>
<feature type="binding site" evidence="6">
    <location>
        <position position="182"/>
    </location>
    <ligand>
        <name>substrate</name>
    </ligand>
</feature>
<evidence type="ECO:0000256" key="6">
    <source>
        <dbReference type="HAMAP-Rule" id="MF_01974"/>
    </source>
</evidence>
<evidence type="ECO:0000313" key="9">
    <source>
        <dbReference type="EMBL" id="NYI69303.1"/>
    </source>
</evidence>
<feature type="domain" description="Peptidase M24" evidence="8">
    <location>
        <begin position="17"/>
        <end position="245"/>
    </location>
</feature>
<reference evidence="9 10" key="1">
    <citation type="submission" date="2020-07" db="EMBL/GenBank/DDBJ databases">
        <title>Sequencing the genomes of 1000 actinobacteria strains.</title>
        <authorList>
            <person name="Klenk H.-P."/>
        </authorList>
    </citation>
    <scope>NUCLEOTIDE SEQUENCE [LARGE SCALE GENOMIC DNA]</scope>
    <source>
        <strain evidence="9 10">DSM 26341</strain>
    </source>
</reference>
<dbReference type="PRINTS" id="PR00599">
    <property type="entry name" value="MAPEPTIDASE"/>
</dbReference>
<evidence type="ECO:0000256" key="7">
    <source>
        <dbReference type="RuleBase" id="RU003653"/>
    </source>
</evidence>
<feature type="binding site" evidence="6">
    <location>
        <position position="208"/>
    </location>
    <ligand>
        <name>a divalent metal cation</name>
        <dbReference type="ChEBI" id="CHEBI:60240"/>
        <label>2</label>
        <note>catalytic</note>
    </ligand>
</feature>
<keyword evidence="4 6" id="KW-0479">Metal-binding</keyword>
<organism evidence="9 10">
    <name type="scientific">Spelaeicoccus albus</name>
    <dbReference type="NCBI Taxonomy" id="1280376"/>
    <lineage>
        <taxon>Bacteria</taxon>
        <taxon>Bacillati</taxon>
        <taxon>Actinomycetota</taxon>
        <taxon>Actinomycetes</taxon>
        <taxon>Micrococcales</taxon>
        <taxon>Brevibacteriaceae</taxon>
        <taxon>Spelaeicoccus</taxon>
    </lineage>
</organism>
<dbReference type="InterPro" id="IPR036005">
    <property type="entry name" value="Creatinase/aminopeptidase-like"/>
</dbReference>
<proteinExistence type="inferred from homology"/>
<evidence type="ECO:0000256" key="5">
    <source>
        <dbReference type="ARBA" id="ARBA00022801"/>
    </source>
</evidence>
<comment type="function">
    <text evidence="1 6">Removes the N-terminal methionine from nascent proteins. The N-terminal methionine is often cleaved when the second residue in the primary sequence is small and uncharged (Met-Ala-, Cys, Gly, Pro, Ser, Thr, or Val). Requires deformylation of the N(alpha)-formylated initiator methionine before it can be hydrolyzed.</text>
</comment>
<dbReference type="HAMAP" id="MF_01974">
    <property type="entry name" value="MetAP_1"/>
    <property type="match status" value="1"/>
</dbReference>
<evidence type="ECO:0000259" key="8">
    <source>
        <dbReference type="Pfam" id="PF00557"/>
    </source>
</evidence>
<feature type="binding site" evidence="6">
    <location>
        <position position="239"/>
    </location>
    <ligand>
        <name>a divalent metal cation</name>
        <dbReference type="ChEBI" id="CHEBI:60240"/>
        <label>2</label>
        <note>catalytic</note>
    </ligand>
</feature>
<comment type="cofactor">
    <cofactor evidence="6">
        <name>Co(2+)</name>
        <dbReference type="ChEBI" id="CHEBI:48828"/>
    </cofactor>
    <cofactor evidence="6">
        <name>Zn(2+)</name>
        <dbReference type="ChEBI" id="CHEBI:29105"/>
    </cofactor>
    <cofactor evidence="6">
        <name>Mn(2+)</name>
        <dbReference type="ChEBI" id="CHEBI:29035"/>
    </cofactor>
    <cofactor evidence="6">
        <name>Fe(2+)</name>
        <dbReference type="ChEBI" id="CHEBI:29033"/>
    </cofactor>
    <text evidence="6">Binds 2 divalent metal cations per subunit. Has a high-affinity and a low affinity metal-binding site. The true nature of the physiological cofactor is under debate. The enzyme is active with cobalt, zinc, manganese or divalent iron ions. Most likely, methionine aminopeptidases function as mononuclear Fe(2+)-metalloproteases under physiological conditions, and the catalytically relevant metal-binding site has been assigned to the histidine-containing high-affinity site.</text>
</comment>
<dbReference type="GO" id="GO:0046872">
    <property type="term" value="F:metal ion binding"/>
    <property type="evidence" value="ECO:0007669"/>
    <property type="project" value="UniProtKB-UniRule"/>
</dbReference>
<feature type="binding site" evidence="6">
    <location>
        <position position="175"/>
    </location>
    <ligand>
        <name>a divalent metal cation</name>
        <dbReference type="ChEBI" id="CHEBI:60240"/>
        <label>2</label>
        <note>catalytic</note>
    </ligand>
</feature>
<comment type="catalytic activity">
    <reaction evidence="6 7">
        <text>Release of N-terminal amino acids, preferentially methionine, from peptides and arylamides.</text>
        <dbReference type="EC" id="3.4.11.18"/>
    </reaction>
</comment>
<dbReference type="AlphaFoldDB" id="A0A7Z0IJA1"/>
<dbReference type="InterPro" id="IPR002467">
    <property type="entry name" value="Pept_M24A_MAP1"/>
</dbReference>
<dbReference type="GO" id="GO:0004239">
    <property type="term" value="F:initiator methionyl aminopeptidase activity"/>
    <property type="evidence" value="ECO:0007669"/>
    <property type="project" value="UniProtKB-UniRule"/>
</dbReference>
<evidence type="ECO:0000256" key="1">
    <source>
        <dbReference type="ARBA" id="ARBA00002521"/>
    </source>
</evidence>
<dbReference type="GO" id="GO:0005829">
    <property type="term" value="C:cytosol"/>
    <property type="evidence" value="ECO:0007669"/>
    <property type="project" value="TreeGrafter"/>
</dbReference>
<name>A0A7Z0IJA1_9MICO</name>
<dbReference type="NCBIfam" id="TIGR00500">
    <property type="entry name" value="met_pdase_I"/>
    <property type="match status" value="1"/>
</dbReference>
<dbReference type="InterPro" id="IPR000994">
    <property type="entry name" value="Pept_M24"/>
</dbReference>
<dbReference type="EC" id="3.4.11.18" evidence="6 7"/>
<feature type="binding site" evidence="6">
    <location>
        <position position="110"/>
    </location>
    <ligand>
        <name>a divalent metal cation</name>
        <dbReference type="ChEBI" id="CHEBI:60240"/>
        <label>1</label>
    </ligand>
</feature>
<dbReference type="GO" id="GO:0006508">
    <property type="term" value="P:proteolysis"/>
    <property type="evidence" value="ECO:0007669"/>
    <property type="project" value="UniProtKB-KW"/>
</dbReference>
<dbReference type="SUPFAM" id="SSF55920">
    <property type="entry name" value="Creatinase/aminopeptidase"/>
    <property type="match status" value="1"/>
</dbReference>
<dbReference type="RefSeq" id="WP_179429550.1">
    <property type="nucleotide sequence ID" value="NZ_JACBZP010000001.1"/>
</dbReference>
<dbReference type="InterPro" id="IPR001714">
    <property type="entry name" value="Pept_M24_MAP"/>
</dbReference>
<dbReference type="EMBL" id="JACBZP010000001">
    <property type="protein sequence ID" value="NYI69303.1"/>
    <property type="molecule type" value="Genomic_DNA"/>
</dbReference>
<keyword evidence="10" id="KW-1185">Reference proteome</keyword>
<comment type="subunit">
    <text evidence="6">Monomer.</text>
</comment>
<dbReference type="PANTHER" id="PTHR43330:SF27">
    <property type="entry name" value="METHIONINE AMINOPEPTIDASE"/>
    <property type="match status" value="1"/>
</dbReference>
<feature type="binding site" evidence="6">
    <location>
        <position position="82"/>
    </location>
    <ligand>
        <name>substrate</name>
    </ligand>
</feature>
<evidence type="ECO:0000256" key="4">
    <source>
        <dbReference type="ARBA" id="ARBA00022723"/>
    </source>
</evidence>
<evidence type="ECO:0000256" key="2">
    <source>
        <dbReference type="ARBA" id="ARBA00022438"/>
    </source>
</evidence>
<comment type="caution">
    <text evidence="9">The sequence shown here is derived from an EMBL/GenBank/DDBJ whole genome shotgun (WGS) entry which is preliminary data.</text>
</comment>
<gene>
    <name evidence="6" type="primary">map</name>
    <name evidence="9" type="ORF">BJY26_003609</name>
</gene>
<dbReference type="PANTHER" id="PTHR43330">
    <property type="entry name" value="METHIONINE AMINOPEPTIDASE"/>
    <property type="match status" value="1"/>
</dbReference>
<protein>
    <recommendedName>
        <fullName evidence="6 7">Methionine aminopeptidase</fullName>
        <shortName evidence="6">MAP</shortName>
        <shortName evidence="6">MetAP</shortName>
        <ecNumber evidence="6 7">3.4.11.18</ecNumber>
    </recommendedName>
    <alternativeName>
        <fullName evidence="6">Peptidase M</fullName>
    </alternativeName>
</protein>
<comment type="similarity">
    <text evidence="6">Belongs to the peptidase M24A family. Methionine aminopeptidase type 1 subfamily.</text>
</comment>
<feature type="binding site" evidence="6">
    <location>
        <position position="110"/>
    </location>
    <ligand>
        <name>a divalent metal cation</name>
        <dbReference type="ChEBI" id="CHEBI:60240"/>
        <label>2</label>
        <note>catalytic</note>
    </ligand>
</feature>
<feature type="binding site" evidence="6">
    <location>
        <position position="99"/>
    </location>
    <ligand>
        <name>a divalent metal cation</name>
        <dbReference type="ChEBI" id="CHEBI:60240"/>
        <label>1</label>
    </ligand>
</feature>